<reference evidence="4" key="1">
    <citation type="submission" date="2016-11" db="UniProtKB">
        <authorList>
            <consortium name="WormBaseParasite"/>
        </authorList>
    </citation>
    <scope>IDENTIFICATION</scope>
</reference>
<dbReference type="Pfam" id="PF00557">
    <property type="entry name" value="Peptidase_M24"/>
    <property type="match status" value="1"/>
</dbReference>
<evidence type="ECO:0000313" key="4">
    <source>
        <dbReference type="WBParaSite" id="Hba_01104"/>
    </source>
</evidence>
<proteinExistence type="predicted"/>
<dbReference type="WBParaSite" id="Hba_01104">
    <property type="protein sequence ID" value="Hba_01104"/>
    <property type="gene ID" value="Hba_01104"/>
</dbReference>
<dbReference type="InterPro" id="IPR050422">
    <property type="entry name" value="X-Pro_aminopeptidase_P"/>
</dbReference>
<evidence type="ECO:0000313" key="3">
    <source>
        <dbReference type="Proteomes" id="UP000095283"/>
    </source>
</evidence>
<dbReference type="PANTHER" id="PTHR43763">
    <property type="entry name" value="XAA-PRO AMINOPEPTIDASE 1"/>
    <property type="match status" value="1"/>
</dbReference>
<organism evidence="3 4">
    <name type="scientific">Heterorhabditis bacteriophora</name>
    <name type="common">Entomopathogenic nematode worm</name>
    <dbReference type="NCBI Taxonomy" id="37862"/>
    <lineage>
        <taxon>Eukaryota</taxon>
        <taxon>Metazoa</taxon>
        <taxon>Ecdysozoa</taxon>
        <taxon>Nematoda</taxon>
        <taxon>Chromadorea</taxon>
        <taxon>Rhabditida</taxon>
        <taxon>Rhabditina</taxon>
        <taxon>Rhabditomorpha</taxon>
        <taxon>Strongyloidea</taxon>
        <taxon>Heterorhabditidae</taxon>
        <taxon>Heterorhabditis</taxon>
    </lineage>
</organism>
<dbReference type="InterPro" id="IPR036005">
    <property type="entry name" value="Creatinase/aminopeptidase-like"/>
</dbReference>
<dbReference type="InterPro" id="IPR000994">
    <property type="entry name" value="Pept_M24"/>
</dbReference>
<feature type="transmembrane region" description="Helical" evidence="1">
    <location>
        <begin position="243"/>
        <end position="263"/>
    </location>
</feature>
<accession>A0A1I7W8Y3</accession>
<protein>
    <submittedName>
        <fullName evidence="4">Peptidase_M24 domain-containing protein</fullName>
    </submittedName>
</protein>
<dbReference type="PANTHER" id="PTHR43763:SF6">
    <property type="entry name" value="XAA-PRO AMINOPEPTIDASE 1"/>
    <property type="match status" value="1"/>
</dbReference>
<dbReference type="Proteomes" id="UP000095283">
    <property type="component" value="Unplaced"/>
</dbReference>
<dbReference type="SUPFAM" id="SSF55920">
    <property type="entry name" value="Creatinase/aminopeptidase"/>
    <property type="match status" value="1"/>
</dbReference>
<evidence type="ECO:0000259" key="2">
    <source>
        <dbReference type="Pfam" id="PF00557"/>
    </source>
</evidence>
<sequence>MGSTGKTVLSPLPSHHPVIVSSRFNQCSLDPSIDASVTSILNLAMKPEPMDSEYMSAMHRLPMHPMSLHLSMLEGITSILLITGNSCCFFQQGLNHLLVNSVDAPSDRDHNSSVMKLHISELFYLFFSYILHFRFFFGCYVVNFNFRRSFSTISAVGDHAASPHYDSEGEGGARKVALDQVYLLDSGAHYRDGTTDVTRTIWLEDKTAVPEDFIKQNTLVLKGHIHLADTIFPQAVTGVISRIFYPLLFIYLIGLAGIGHRIMQSGSDAWIREGMVITIEPGFYLDGKWGIRIENCYENVN</sequence>
<feature type="domain" description="Peptidase M24" evidence="2">
    <location>
        <begin position="148"/>
        <end position="297"/>
    </location>
</feature>
<keyword evidence="1" id="KW-1133">Transmembrane helix</keyword>
<keyword evidence="1" id="KW-0472">Membrane</keyword>
<dbReference type="AlphaFoldDB" id="A0A1I7W8Y3"/>
<feature type="transmembrane region" description="Helical" evidence="1">
    <location>
        <begin position="122"/>
        <end position="143"/>
    </location>
</feature>
<name>A0A1I7W8Y3_HETBA</name>
<keyword evidence="3" id="KW-1185">Reference proteome</keyword>
<keyword evidence="1" id="KW-0812">Transmembrane</keyword>
<dbReference type="Gene3D" id="3.90.230.10">
    <property type="entry name" value="Creatinase/methionine aminopeptidase superfamily"/>
    <property type="match status" value="2"/>
</dbReference>
<evidence type="ECO:0000256" key="1">
    <source>
        <dbReference type="SAM" id="Phobius"/>
    </source>
</evidence>